<keyword evidence="2" id="KW-1185">Reference proteome</keyword>
<reference evidence="1" key="1">
    <citation type="submission" date="2023-05" db="EMBL/GenBank/DDBJ databases">
        <authorList>
            <person name="Stuckert A."/>
        </authorList>
    </citation>
    <scope>NUCLEOTIDE SEQUENCE</scope>
</reference>
<sequence>MAGRWQCRVGWLFINGLPETCLCRRSLEARSTAIRCPLTQRNTDHCTGPLCEVLIM</sequence>
<proteinExistence type="predicted"/>
<accession>A0ABN9CG37</accession>
<protein>
    <submittedName>
        <fullName evidence="1">Uncharacterized protein</fullName>
    </submittedName>
</protein>
<dbReference type="EMBL" id="CATNWA010009707">
    <property type="protein sequence ID" value="CAI9558483.1"/>
    <property type="molecule type" value="Genomic_DNA"/>
</dbReference>
<gene>
    <name evidence="1" type="ORF">SPARVUS_LOCUS4896854</name>
</gene>
<name>A0ABN9CG37_9NEOB</name>
<organism evidence="1 2">
    <name type="scientific">Staurois parvus</name>
    <dbReference type="NCBI Taxonomy" id="386267"/>
    <lineage>
        <taxon>Eukaryota</taxon>
        <taxon>Metazoa</taxon>
        <taxon>Chordata</taxon>
        <taxon>Craniata</taxon>
        <taxon>Vertebrata</taxon>
        <taxon>Euteleostomi</taxon>
        <taxon>Amphibia</taxon>
        <taxon>Batrachia</taxon>
        <taxon>Anura</taxon>
        <taxon>Neobatrachia</taxon>
        <taxon>Ranoidea</taxon>
        <taxon>Ranidae</taxon>
        <taxon>Staurois</taxon>
    </lineage>
</organism>
<evidence type="ECO:0000313" key="2">
    <source>
        <dbReference type="Proteomes" id="UP001162483"/>
    </source>
</evidence>
<dbReference type="Proteomes" id="UP001162483">
    <property type="component" value="Unassembled WGS sequence"/>
</dbReference>
<evidence type="ECO:0000313" key="1">
    <source>
        <dbReference type="EMBL" id="CAI9558483.1"/>
    </source>
</evidence>
<comment type="caution">
    <text evidence="1">The sequence shown here is derived from an EMBL/GenBank/DDBJ whole genome shotgun (WGS) entry which is preliminary data.</text>
</comment>